<dbReference type="AlphaFoldDB" id="A0A7L4PCB2"/>
<dbReference type="RefSeq" id="WP_011901671.1">
    <property type="nucleotide sequence ID" value="NZ_JAAVJF010000004.1"/>
</dbReference>
<evidence type="ECO:0008006" key="3">
    <source>
        <dbReference type="Google" id="ProtNLM"/>
    </source>
</evidence>
<reference evidence="1 2" key="1">
    <citation type="journal article" date="2020" name="Nat. Commun.">
        <title>The structures of two archaeal type IV pili illuminate evolutionary relationships.</title>
        <authorList>
            <person name="Wang F."/>
            <person name="Baquero D.P."/>
            <person name="Su Z."/>
            <person name="Beltran L.C."/>
            <person name="Prangishvili D."/>
            <person name="Krupovic M."/>
            <person name="Egelman E.H."/>
        </authorList>
    </citation>
    <scope>NUCLEOTIDE SEQUENCE [LARGE SCALE GENOMIC DNA]</scope>
    <source>
        <strain evidence="1 2">2GA</strain>
    </source>
</reference>
<dbReference type="Pfam" id="PF05942">
    <property type="entry name" value="PaREP1"/>
    <property type="match status" value="1"/>
</dbReference>
<proteinExistence type="predicted"/>
<evidence type="ECO:0000313" key="1">
    <source>
        <dbReference type="EMBL" id="NYR16087.1"/>
    </source>
</evidence>
<dbReference type="PANTHER" id="PTHR34237">
    <property type="entry name" value="PAREP8-RELATED"/>
    <property type="match status" value="1"/>
</dbReference>
<dbReference type="PANTHER" id="PTHR34237:SF4">
    <property type="entry name" value="PAREP1 FAMILY PROTEIN"/>
    <property type="match status" value="1"/>
</dbReference>
<dbReference type="GeneID" id="5054313"/>
<sequence>MAEARKRGIDVEYVIISALSKAMGADPAEEAKAHLELAMRYLEEAEKLEDPVQASEKAYKAFEEAVKAAAIYLGLEEARLAEREGRWRAATFFSAIRKLEKKFGIEFRLAAREAWFLHVEGFHEGRLSLEEVKESLTYVRRGINLVAAAVR</sequence>
<gene>
    <name evidence="1" type="ORF">HC235_09135</name>
</gene>
<name>A0A7L4PCB2_9CREN</name>
<protein>
    <recommendedName>
        <fullName evidence="3">PaREP1 domain containing protein</fullName>
    </recommendedName>
</protein>
<organism evidence="1 2">
    <name type="scientific">Pyrobaculum arsenaticum</name>
    <dbReference type="NCBI Taxonomy" id="121277"/>
    <lineage>
        <taxon>Archaea</taxon>
        <taxon>Thermoproteota</taxon>
        <taxon>Thermoprotei</taxon>
        <taxon>Thermoproteales</taxon>
        <taxon>Thermoproteaceae</taxon>
        <taxon>Pyrobaculum</taxon>
    </lineage>
</organism>
<evidence type="ECO:0000313" key="2">
    <source>
        <dbReference type="Proteomes" id="UP000554766"/>
    </source>
</evidence>
<comment type="caution">
    <text evidence="1">The sequence shown here is derived from an EMBL/GenBank/DDBJ whole genome shotgun (WGS) entry which is preliminary data.</text>
</comment>
<dbReference type="Gene3D" id="1.20.120.330">
    <property type="entry name" value="Nucleotidyltransferases domain 2"/>
    <property type="match status" value="1"/>
</dbReference>
<dbReference type="Proteomes" id="UP000554766">
    <property type="component" value="Unassembled WGS sequence"/>
</dbReference>
<dbReference type="OMA" id="REAWFLH"/>
<dbReference type="InterPro" id="IPR010268">
    <property type="entry name" value="PaREP1"/>
</dbReference>
<dbReference type="EMBL" id="JAAVJF010000004">
    <property type="protein sequence ID" value="NYR16087.1"/>
    <property type="molecule type" value="Genomic_DNA"/>
</dbReference>
<accession>A0A7L4PCB2</accession>
<keyword evidence="2" id="KW-1185">Reference proteome</keyword>